<protein>
    <submittedName>
        <fullName evidence="2">Uncharacterized protein</fullName>
    </submittedName>
</protein>
<sequence length="193" mass="21185">MHVGGLAVLVLSQCQVVSTGHLSERILKSFGDHQEIITCHNEILRITSHNSLTAVEPIQRLRLGSPVPVLPNRSATEINGPTGNWGFGGIKEFKGLLAVDEPPVLPVWGARWRVFPYARERDKLSVSNHKQKKRLFVHNQFRAKGRRTECVPADIQGTSGCRQGATPVQESCCWAASTWKHSNGRAGFSGEAG</sequence>
<gene>
    <name evidence="2" type="ORF">B0T21DRAFT_345854</name>
</gene>
<reference evidence="2" key="1">
    <citation type="submission" date="2023-06" db="EMBL/GenBank/DDBJ databases">
        <title>Genome-scale phylogeny and comparative genomics of the fungal order Sordariales.</title>
        <authorList>
            <consortium name="Lawrence Berkeley National Laboratory"/>
            <person name="Hensen N."/>
            <person name="Bonometti L."/>
            <person name="Westerberg I."/>
            <person name="Brannstrom I.O."/>
            <person name="Guillou S."/>
            <person name="Cros-Aarteil S."/>
            <person name="Calhoun S."/>
            <person name="Haridas S."/>
            <person name="Kuo A."/>
            <person name="Mondo S."/>
            <person name="Pangilinan J."/>
            <person name="Riley R."/>
            <person name="Labutti K."/>
            <person name="Andreopoulos B."/>
            <person name="Lipzen A."/>
            <person name="Chen C."/>
            <person name="Yanf M."/>
            <person name="Daum C."/>
            <person name="Ng V."/>
            <person name="Clum A."/>
            <person name="Steindorff A."/>
            <person name="Ohm R."/>
            <person name="Martin F."/>
            <person name="Silar P."/>
            <person name="Natvig D."/>
            <person name="Lalanne C."/>
            <person name="Gautier V."/>
            <person name="Ament-Velasquez S.L."/>
            <person name="Kruys A."/>
            <person name="Hutchinson M.I."/>
            <person name="Powell A.J."/>
            <person name="Barry K."/>
            <person name="Miller A.N."/>
            <person name="Grigoriev I.V."/>
            <person name="Debuchy R."/>
            <person name="Gladieux P."/>
            <person name="Thoren M.H."/>
            <person name="Johannesson H."/>
        </authorList>
    </citation>
    <scope>NUCLEOTIDE SEQUENCE</scope>
    <source>
        <strain evidence="2">CBS 540.89</strain>
    </source>
</reference>
<evidence type="ECO:0000313" key="2">
    <source>
        <dbReference type="EMBL" id="KAK0742002.1"/>
    </source>
</evidence>
<keyword evidence="1" id="KW-0732">Signal</keyword>
<organism evidence="2 3">
    <name type="scientific">Apiosordaria backusii</name>
    <dbReference type="NCBI Taxonomy" id="314023"/>
    <lineage>
        <taxon>Eukaryota</taxon>
        <taxon>Fungi</taxon>
        <taxon>Dikarya</taxon>
        <taxon>Ascomycota</taxon>
        <taxon>Pezizomycotina</taxon>
        <taxon>Sordariomycetes</taxon>
        <taxon>Sordariomycetidae</taxon>
        <taxon>Sordariales</taxon>
        <taxon>Lasiosphaeriaceae</taxon>
        <taxon>Apiosordaria</taxon>
    </lineage>
</organism>
<dbReference type="Proteomes" id="UP001172159">
    <property type="component" value="Unassembled WGS sequence"/>
</dbReference>
<feature type="chain" id="PRO_5041282224" evidence="1">
    <location>
        <begin position="20"/>
        <end position="193"/>
    </location>
</feature>
<name>A0AA40EME5_9PEZI</name>
<dbReference type="AlphaFoldDB" id="A0AA40EME5"/>
<evidence type="ECO:0000313" key="3">
    <source>
        <dbReference type="Proteomes" id="UP001172159"/>
    </source>
</evidence>
<keyword evidence="3" id="KW-1185">Reference proteome</keyword>
<feature type="signal peptide" evidence="1">
    <location>
        <begin position="1"/>
        <end position="19"/>
    </location>
</feature>
<comment type="caution">
    <text evidence="2">The sequence shown here is derived from an EMBL/GenBank/DDBJ whole genome shotgun (WGS) entry which is preliminary data.</text>
</comment>
<proteinExistence type="predicted"/>
<accession>A0AA40EME5</accession>
<dbReference type="EMBL" id="JAUKTV010000003">
    <property type="protein sequence ID" value="KAK0742002.1"/>
    <property type="molecule type" value="Genomic_DNA"/>
</dbReference>
<evidence type="ECO:0000256" key="1">
    <source>
        <dbReference type="SAM" id="SignalP"/>
    </source>
</evidence>